<name>A0A016UMW8_9BILA</name>
<feature type="coiled-coil region" evidence="6">
    <location>
        <begin position="41"/>
        <end position="68"/>
    </location>
</feature>
<dbReference type="Proteomes" id="UP000024635">
    <property type="component" value="Unassembled WGS sequence"/>
</dbReference>
<protein>
    <recommendedName>
        <fullName evidence="4">Large ribosomal subunit protein uL24m</fullName>
    </recommendedName>
    <alternativeName>
        <fullName evidence="5">39S ribosomal protein L24, mitochondrial</fullName>
    </alternativeName>
</protein>
<dbReference type="AlphaFoldDB" id="A0A016UMW8"/>
<dbReference type="PROSITE" id="PS01108">
    <property type="entry name" value="RIBOSOMAL_L24"/>
    <property type="match status" value="1"/>
</dbReference>
<keyword evidence="2" id="KW-0689">Ribosomal protein</keyword>
<evidence type="ECO:0000256" key="8">
    <source>
        <dbReference type="SAM" id="SignalP"/>
    </source>
</evidence>
<dbReference type="Gene3D" id="2.30.30.30">
    <property type="match status" value="1"/>
</dbReference>
<keyword evidence="3" id="KW-0687">Ribonucleoprotein</keyword>
<dbReference type="InterPro" id="IPR005825">
    <property type="entry name" value="Ribosomal_uL24_CS"/>
</dbReference>
<feature type="signal peptide" evidence="8">
    <location>
        <begin position="1"/>
        <end position="18"/>
    </location>
</feature>
<evidence type="ECO:0000256" key="4">
    <source>
        <dbReference type="ARBA" id="ARBA00035283"/>
    </source>
</evidence>
<keyword evidence="8" id="KW-0732">Signal</keyword>
<sequence length="534" mass="61751">MLTTKLLFSLLLYATIAAQPDPEAIPIGRGRSRGHHHRTASEEHLRQLEQYEAQRQAYKKAANAAQDQYYNNYFDRMKEYAAQVYTRRYNQLLQQQVAERERFLSTMRQFGVADRDIPSTVAEAPEERPKSPFGDLRPVPKHLREPRADPPDAVGDPPNVIEPQPPSHTAPRPENVDVHRKAVALEALCSRFLPTVRKLCFGEKTAKEYVKRCAAYFHNTTHLLRRAAPRHTRDTVEQLDAVVAGIDADVLLISFHSFQNGNKHIKKRVQNKQGMNSVTGWFCTISFTNCAYWTRSKMRFGAPDITRWVIHPDDYVPTFERPWTNDELSKATERAHDYQQAMMNNKFFHLRRPNIKRIPDEEWTFFPGDLVQVMVGKDKGRQGTVMSISRDTNEVLVEGIHCKLEVEVEGVKKLGIDETLRWKEQPLSVEKEQVKLVDPNDNEPCEAKWTLNTAGDEYIRISERSGFEIPIPSQAKVTYDYLQPEKYIEVEDKDTPPNLVLERTYIPKLASFEDEISEEMGIKDPRPLKPTYWY</sequence>
<comment type="similarity">
    <text evidence="1">Belongs to the universal ribosomal protein uL24 family.</text>
</comment>
<dbReference type="SMART" id="SM00739">
    <property type="entry name" value="KOW"/>
    <property type="match status" value="1"/>
</dbReference>
<keyword evidence="6" id="KW-0175">Coiled coil</keyword>
<dbReference type="PANTHER" id="PTHR12903">
    <property type="entry name" value="MITOCHONDRIAL RIBOSOMAL PROTEIN L24"/>
    <property type="match status" value="1"/>
</dbReference>
<gene>
    <name evidence="10" type="primary">Acey_s0035.g2999</name>
    <name evidence="10" type="synonym">Acey-mrpl-24</name>
    <name evidence="10" type="ORF">Y032_0035g2999</name>
</gene>
<evidence type="ECO:0000256" key="6">
    <source>
        <dbReference type="SAM" id="Coils"/>
    </source>
</evidence>
<dbReference type="GO" id="GO:0005840">
    <property type="term" value="C:ribosome"/>
    <property type="evidence" value="ECO:0007669"/>
    <property type="project" value="UniProtKB-KW"/>
</dbReference>
<dbReference type="CDD" id="cd06089">
    <property type="entry name" value="KOW_RPL26"/>
    <property type="match status" value="1"/>
</dbReference>
<evidence type="ECO:0000256" key="2">
    <source>
        <dbReference type="ARBA" id="ARBA00022980"/>
    </source>
</evidence>
<accession>A0A016UMW8</accession>
<keyword evidence="11" id="KW-1185">Reference proteome</keyword>
<dbReference type="InterPro" id="IPR041988">
    <property type="entry name" value="Ribosomal_uL24_KOW"/>
</dbReference>
<evidence type="ECO:0000256" key="7">
    <source>
        <dbReference type="SAM" id="MobiDB-lite"/>
    </source>
</evidence>
<dbReference type="GO" id="GO:1990904">
    <property type="term" value="C:ribonucleoprotein complex"/>
    <property type="evidence" value="ECO:0007669"/>
    <property type="project" value="UniProtKB-KW"/>
</dbReference>
<proteinExistence type="inferred from homology"/>
<dbReference type="EMBL" id="JARK01001371">
    <property type="protein sequence ID" value="EYC15848.1"/>
    <property type="molecule type" value="Genomic_DNA"/>
</dbReference>
<organism evidence="10 11">
    <name type="scientific">Ancylostoma ceylanicum</name>
    <dbReference type="NCBI Taxonomy" id="53326"/>
    <lineage>
        <taxon>Eukaryota</taxon>
        <taxon>Metazoa</taxon>
        <taxon>Ecdysozoa</taxon>
        <taxon>Nematoda</taxon>
        <taxon>Chromadorea</taxon>
        <taxon>Rhabditida</taxon>
        <taxon>Rhabditina</taxon>
        <taxon>Rhabditomorpha</taxon>
        <taxon>Strongyloidea</taxon>
        <taxon>Ancylostomatidae</taxon>
        <taxon>Ancylostomatinae</taxon>
        <taxon>Ancylostoma</taxon>
    </lineage>
</organism>
<evidence type="ECO:0000256" key="5">
    <source>
        <dbReference type="ARBA" id="ARBA00035357"/>
    </source>
</evidence>
<dbReference type="OrthoDB" id="262547at2759"/>
<dbReference type="InterPro" id="IPR008991">
    <property type="entry name" value="Translation_prot_SH3-like_sf"/>
</dbReference>
<dbReference type="InterPro" id="IPR003256">
    <property type="entry name" value="Ribosomal_uL24"/>
</dbReference>
<feature type="domain" description="KOW" evidence="9">
    <location>
        <begin position="364"/>
        <end position="391"/>
    </location>
</feature>
<evidence type="ECO:0000313" key="10">
    <source>
        <dbReference type="EMBL" id="EYC15848.1"/>
    </source>
</evidence>
<feature type="chain" id="PRO_5001488939" description="Large ribosomal subunit protein uL24m" evidence="8">
    <location>
        <begin position="19"/>
        <end position="534"/>
    </location>
</feature>
<comment type="caution">
    <text evidence="10">The sequence shown here is derived from an EMBL/GenBank/DDBJ whole genome shotgun (WGS) entry which is preliminary data.</text>
</comment>
<reference evidence="11" key="1">
    <citation type="journal article" date="2015" name="Nat. Genet.">
        <title>The genome and transcriptome of the zoonotic hookworm Ancylostoma ceylanicum identify infection-specific gene families.</title>
        <authorList>
            <person name="Schwarz E.M."/>
            <person name="Hu Y."/>
            <person name="Antoshechkin I."/>
            <person name="Miller M.M."/>
            <person name="Sternberg P.W."/>
            <person name="Aroian R.V."/>
        </authorList>
    </citation>
    <scope>NUCLEOTIDE SEQUENCE</scope>
    <source>
        <strain evidence="11">HY135</strain>
    </source>
</reference>
<evidence type="ECO:0000259" key="9">
    <source>
        <dbReference type="SMART" id="SM00739"/>
    </source>
</evidence>
<evidence type="ECO:0000256" key="1">
    <source>
        <dbReference type="ARBA" id="ARBA00010618"/>
    </source>
</evidence>
<dbReference type="InterPro" id="IPR014722">
    <property type="entry name" value="Rib_uL2_dom2"/>
</dbReference>
<feature type="region of interest" description="Disordered" evidence="7">
    <location>
        <begin position="121"/>
        <end position="174"/>
    </location>
</feature>
<dbReference type="SUPFAM" id="SSF50104">
    <property type="entry name" value="Translation proteins SH3-like domain"/>
    <property type="match status" value="1"/>
</dbReference>
<evidence type="ECO:0000313" key="11">
    <source>
        <dbReference type="Proteomes" id="UP000024635"/>
    </source>
</evidence>
<dbReference type="GO" id="GO:0003723">
    <property type="term" value="F:RNA binding"/>
    <property type="evidence" value="ECO:0007669"/>
    <property type="project" value="InterPro"/>
</dbReference>
<evidence type="ECO:0000256" key="3">
    <source>
        <dbReference type="ARBA" id="ARBA00023274"/>
    </source>
</evidence>
<dbReference type="Pfam" id="PF00467">
    <property type="entry name" value="KOW"/>
    <property type="match status" value="1"/>
</dbReference>
<dbReference type="InterPro" id="IPR005824">
    <property type="entry name" value="KOW"/>
</dbReference>
<dbReference type="GO" id="GO:0003735">
    <property type="term" value="F:structural constituent of ribosome"/>
    <property type="evidence" value="ECO:0007669"/>
    <property type="project" value="InterPro"/>
</dbReference>
<dbReference type="GO" id="GO:0006412">
    <property type="term" value="P:translation"/>
    <property type="evidence" value="ECO:0007669"/>
    <property type="project" value="InterPro"/>
</dbReference>